<evidence type="ECO:0000313" key="5">
    <source>
        <dbReference type="Proteomes" id="UP000076881"/>
    </source>
</evidence>
<dbReference type="InterPro" id="IPR054471">
    <property type="entry name" value="GPIID_WHD"/>
</dbReference>
<gene>
    <name evidence="4" type="ORF">LEL_06133</name>
</gene>
<dbReference type="Proteomes" id="UP000076881">
    <property type="component" value="Unassembled WGS sequence"/>
</dbReference>
<evidence type="ECO:0000259" key="3">
    <source>
        <dbReference type="Pfam" id="PF24883"/>
    </source>
</evidence>
<reference evidence="4 5" key="1">
    <citation type="journal article" date="2016" name="Genome Biol. Evol.">
        <title>Divergent and convergent evolution of fungal pathogenicity.</title>
        <authorList>
            <person name="Shang Y."/>
            <person name="Xiao G."/>
            <person name="Zheng P."/>
            <person name="Cen K."/>
            <person name="Zhan S."/>
            <person name="Wang C."/>
        </authorList>
    </citation>
    <scope>NUCLEOTIDE SEQUENCE [LARGE SCALE GENOMIC DNA]</scope>
    <source>
        <strain evidence="4 5">RCEF 1005</strain>
    </source>
</reference>
<proteinExistence type="predicted"/>
<dbReference type="Gene3D" id="2.130.10.10">
    <property type="entry name" value="YVTN repeat-like/Quinoprotein amine dehydrogenase"/>
    <property type="match status" value="2"/>
</dbReference>
<dbReference type="Pfam" id="PF00400">
    <property type="entry name" value="WD40"/>
    <property type="match status" value="1"/>
</dbReference>
<dbReference type="InterPro" id="IPR036322">
    <property type="entry name" value="WD40_repeat_dom_sf"/>
</dbReference>
<dbReference type="InterPro" id="IPR029058">
    <property type="entry name" value="AB_hydrolase_fold"/>
</dbReference>
<dbReference type="SUPFAM" id="SSF53474">
    <property type="entry name" value="alpha/beta-Hydrolases"/>
    <property type="match status" value="1"/>
</dbReference>
<dbReference type="InterPro" id="IPR027417">
    <property type="entry name" value="P-loop_NTPase"/>
</dbReference>
<dbReference type="Pfam" id="PF24883">
    <property type="entry name" value="NPHP3_N"/>
    <property type="match status" value="1"/>
</dbReference>
<comment type="caution">
    <text evidence="4">The sequence shown here is derived from an EMBL/GenBank/DDBJ whole genome shotgun (WGS) entry which is preliminary data.</text>
</comment>
<evidence type="ECO:0000259" key="2">
    <source>
        <dbReference type="Pfam" id="PF22939"/>
    </source>
</evidence>
<dbReference type="SUPFAM" id="SSF101908">
    <property type="entry name" value="Putative isomerase YbhE"/>
    <property type="match status" value="1"/>
</dbReference>
<name>A0A168GG73_CORDF</name>
<dbReference type="OrthoDB" id="1658288at2759"/>
<dbReference type="InterPro" id="IPR001680">
    <property type="entry name" value="WD40_rpt"/>
</dbReference>
<evidence type="ECO:0000313" key="4">
    <source>
        <dbReference type="EMBL" id="OAA76449.1"/>
    </source>
</evidence>
<sequence length="1472" mass="163858">MESVRICVFGYAAEIKTTAVRTCNITDFAKYLLLNLLTKKLADAPLIFVSHSMGGLIVKKAYMMATRDTTYTEVGSSISRGAMIFLGTPHRGADNAAKLHAILSATIGSKEFIEELKHDSFSISSINEDFRHYAKDLTLWSLYENRPTAIGAGRSAVLVDRDTAVFGYENEGSSRIEGDHRTICKFESREASAYQTIKDLLVHIVETKLKNARAPSFPPITPPIDDMHPPEYTVRSGIKPSAIRRPSVAAKQLSEILGQHDTNGENLLFFRDNRVVDDSCQWIFNKDSFKCWADADARGPGQYLWLCGPPAAGKSVLVSAVIDKLQLENRLTAFYFFRRNNTTGRTTRSFLLSLVAQMSLHSLEFYEKLVDIDAQQAKIHSMPTRVLWQKIFVDTLFEIKSFAEGQWYWIIDALDEADAPSELISLVGKINSQTPINVFITSRVGMDIKRSLQTFVPKQALHQEQIEAADTKNDMAAHARHELESLPFEPNEISEIVDLLVVKSQGIFLWLRFAIEEIQATAHTLHGVYETLEAMPSEMAIFFEQILDGMSAMRDSNKRIAKAILGNIVCAMRPLQTVELQAALNPTFGRLASLDYTIKQVCPHLIKVDESSGLVQLIHETVREFLLQCQESEFYVDSFQAHHHLTQTCLGIWSDDVFASPISSSVKRPRSISELNAIHPLLYYSATSWFDHLQNAVIDKPLEQAICDFLRTSVLSWIEVAGLLTDLGLLTAGALGLEASMMQSPLISYADKRLISGWAVDLVRIAPKYGRNIVSYPFSIHKLLPPFCPVKTQIGAQFGAAGDISIVGAGHKHWDDCLAHITVARDGELCKLIDCDAAYLVVTLSGSKGVAVIYDTETCQELRRINHDERISAIHVNSTGEYIVTGGTRSMKIWKTKTGEMVAKLANPGRSRCLAAAFRPDSRSVVIFTSNDTIAIWDLRENTMHESRLERLATQGKYRGSPWGVAIDKDATMVSLAYKGWPIEVWDIDRAELVETVPARSPLGSCFNPYNSDVYGMDHDGTILRHDAQTQAITQISLEARVAVCNPSGTLLVTGDSNGVLKFFTADTMELLYKIDKYTDMITGLCFSPDGTKLYDIRSSDCNVWIPEVLLVSVREDSSLSGVESENSALNRTTSNVASDSSSLVTITAVTCDATGSFACCGKSNGEVLLYHTQSGRALQLLYTHGSTFDVRALVWSTDGATLVSVDSSQRCIVSRLKQISTTKWLCERKQDFYPGQSDTGAVKQLLVSPDGSRLLASFRGAHKLFDLNTGQLISDATFGHPENVPYWLQHPQLLEQIICFDLQVARIFSWEALGELTTTKGIVLEHDLAVEWATKKIKTLVYLTQDKRSVVIEWSTMERTAVVKCSAWSAAKFHVGAELVQEASNWHHLRLDSVVGVYRNQTVFLDQDLWVCSSPYGTNKDTTRHFYMPMDWLNTSDERLAVITRSGEFVYAQHGEIVVVKCGMRSNQGLL</sequence>
<dbReference type="SUPFAM" id="SSF52540">
    <property type="entry name" value="P-loop containing nucleoside triphosphate hydrolases"/>
    <property type="match status" value="1"/>
</dbReference>
<dbReference type="SUPFAM" id="SSF50978">
    <property type="entry name" value="WD40 repeat-like"/>
    <property type="match status" value="1"/>
</dbReference>
<keyword evidence="5" id="KW-1185">Reference proteome</keyword>
<dbReference type="PANTHER" id="PTHR10039:SF16">
    <property type="entry name" value="GPI INOSITOL-DEACYLASE"/>
    <property type="match status" value="1"/>
</dbReference>
<dbReference type="Pfam" id="PF22939">
    <property type="entry name" value="WHD_GPIID"/>
    <property type="match status" value="1"/>
</dbReference>
<protein>
    <submittedName>
        <fullName evidence="4">Quinonprotein alcohol dehydrogenase-like protein</fullName>
    </submittedName>
</protein>
<dbReference type="PANTHER" id="PTHR10039">
    <property type="entry name" value="AMELOGENIN"/>
    <property type="match status" value="1"/>
</dbReference>
<feature type="domain" description="GPI inositol-deacylase winged helix" evidence="2">
    <location>
        <begin position="556"/>
        <end position="636"/>
    </location>
</feature>
<dbReference type="EMBL" id="AZHF01000004">
    <property type="protein sequence ID" value="OAA76449.1"/>
    <property type="molecule type" value="Genomic_DNA"/>
</dbReference>
<evidence type="ECO:0000256" key="1">
    <source>
        <dbReference type="ARBA" id="ARBA00022737"/>
    </source>
</evidence>
<dbReference type="Gene3D" id="3.40.50.1820">
    <property type="entry name" value="alpha/beta hydrolase"/>
    <property type="match status" value="1"/>
</dbReference>
<keyword evidence="1" id="KW-0677">Repeat</keyword>
<accession>A0A168GG73</accession>
<dbReference type="InterPro" id="IPR056884">
    <property type="entry name" value="NPHP3-like_N"/>
</dbReference>
<organism evidence="4 5">
    <name type="scientific">Akanthomyces lecanii RCEF 1005</name>
    <dbReference type="NCBI Taxonomy" id="1081108"/>
    <lineage>
        <taxon>Eukaryota</taxon>
        <taxon>Fungi</taxon>
        <taxon>Dikarya</taxon>
        <taxon>Ascomycota</taxon>
        <taxon>Pezizomycotina</taxon>
        <taxon>Sordariomycetes</taxon>
        <taxon>Hypocreomycetidae</taxon>
        <taxon>Hypocreales</taxon>
        <taxon>Cordycipitaceae</taxon>
        <taxon>Akanthomyces</taxon>
        <taxon>Cordyceps confragosa</taxon>
    </lineage>
</organism>
<dbReference type="Gene3D" id="3.40.50.300">
    <property type="entry name" value="P-loop containing nucleotide triphosphate hydrolases"/>
    <property type="match status" value="1"/>
</dbReference>
<feature type="domain" description="Nephrocystin 3-like N-terminal" evidence="3">
    <location>
        <begin position="279"/>
        <end position="443"/>
    </location>
</feature>
<dbReference type="InterPro" id="IPR015943">
    <property type="entry name" value="WD40/YVTN_repeat-like_dom_sf"/>
</dbReference>
<dbReference type="SMART" id="SM00320">
    <property type="entry name" value="WD40"/>
    <property type="match status" value="5"/>
</dbReference>